<dbReference type="EMBL" id="BARW01040885">
    <property type="protein sequence ID" value="GAJ21122.1"/>
    <property type="molecule type" value="Genomic_DNA"/>
</dbReference>
<proteinExistence type="predicted"/>
<gene>
    <name evidence="1" type="ORF">S12H4_61537</name>
</gene>
<evidence type="ECO:0000313" key="1">
    <source>
        <dbReference type="EMBL" id="GAJ21122.1"/>
    </source>
</evidence>
<sequence length="32" mass="3835">TKKFITELQEIDREIEDYLELLTNRISNISPI</sequence>
<feature type="non-terminal residue" evidence="1">
    <location>
        <position position="1"/>
    </location>
</feature>
<dbReference type="AlphaFoldDB" id="X1VN35"/>
<comment type="caution">
    <text evidence="1">The sequence shown here is derived from an EMBL/GenBank/DDBJ whole genome shotgun (WGS) entry which is preliminary data.</text>
</comment>
<protein>
    <submittedName>
        <fullName evidence="1">Uncharacterized protein</fullName>
    </submittedName>
</protein>
<organism evidence="1">
    <name type="scientific">marine sediment metagenome</name>
    <dbReference type="NCBI Taxonomy" id="412755"/>
    <lineage>
        <taxon>unclassified sequences</taxon>
        <taxon>metagenomes</taxon>
        <taxon>ecological metagenomes</taxon>
    </lineage>
</organism>
<name>X1VN35_9ZZZZ</name>
<reference evidence="1" key="1">
    <citation type="journal article" date="2014" name="Front. Microbiol.">
        <title>High frequency of phylogenetically diverse reductive dehalogenase-homologous genes in deep subseafloor sedimentary metagenomes.</title>
        <authorList>
            <person name="Kawai M."/>
            <person name="Futagami T."/>
            <person name="Toyoda A."/>
            <person name="Takaki Y."/>
            <person name="Nishi S."/>
            <person name="Hori S."/>
            <person name="Arai W."/>
            <person name="Tsubouchi T."/>
            <person name="Morono Y."/>
            <person name="Uchiyama I."/>
            <person name="Ito T."/>
            <person name="Fujiyama A."/>
            <person name="Inagaki F."/>
            <person name="Takami H."/>
        </authorList>
    </citation>
    <scope>NUCLEOTIDE SEQUENCE</scope>
    <source>
        <strain evidence="1">Expedition CK06-06</strain>
    </source>
</reference>
<accession>X1VN35</accession>